<dbReference type="EMBL" id="AMQM01003952">
    <property type="status" value="NOT_ANNOTATED_CDS"/>
    <property type="molecule type" value="Genomic_DNA"/>
</dbReference>
<evidence type="ECO:0000256" key="6">
    <source>
        <dbReference type="ARBA" id="ARBA00022729"/>
    </source>
</evidence>
<dbReference type="PROSITE" id="PS52035">
    <property type="entry name" value="PEPTIDASE_M14"/>
    <property type="match status" value="1"/>
</dbReference>
<dbReference type="Pfam" id="PF00246">
    <property type="entry name" value="Peptidase_M14"/>
    <property type="match status" value="1"/>
</dbReference>
<sequence>FIHAQIESWLNIMVRLFPEVVSVKHYGRSYENRTLTYAKIGLGNWNKPIIFIESGVHAREWGSVTSALHIIKKLLIGYRKNEERLVHLLRRFDFYVIPVCNPDGYDYTFGPDFLHRVWRKTRSKTTAENCVGVDMNRNFYRAKGDKHGVYSMNQCMEDYPGKRPASEVETTHLIRLLNSIRHRVKGYYSVHTFGQLWFIPYAYSNNLYPVFEDMVSRLVGWLFRWMVGCLLA</sequence>
<dbReference type="eggNOG" id="KOG2650">
    <property type="taxonomic scope" value="Eukaryota"/>
</dbReference>
<keyword evidence="4" id="KW-0645">Protease</keyword>
<evidence type="ECO:0000256" key="4">
    <source>
        <dbReference type="ARBA" id="ARBA00022670"/>
    </source>
</evidence>
<evidence type="ECO:0000313" key="14">
    <source>
        <dbReference type="Proteomes" id="UP000015101"/>
    </source>
</evidence>
<evidence type="ECO:0000256" key="9">
    <source>
        <dbReference type="ARBA" id="ARBA00023049"/>
    </source>
</evidence>
<gene>
    <name evidence="13" type="primary">20215574</name>
    <name evidence="12" type="ORF">HELRODRAFT_78521</name>
</gene>
<name>T1G3C6_HELRO</name>
<reference evidence="14" key="1">
    <citation type="submission" date="2012-12" db="EMBL/GenBank/DDBJ databases">
        <authorList>
            <person name="Hellsten U."/>
            <person name="Grimwood J."/>
            <person name="Chapman J.A."/>
            <person name="Shapiro H."/>
            <person name="Aerts A."/>
            <person name="Otillar R.P."/>
            <person name="Terry A.Y."/>
            <person name="Boore J.L."/>
            <person name="Simakov O."/>
            <person name="Marletaz F."/>
            <person name="Cho S.-J."/>
            <person name="Edsinger-Gonzales E."/>
            <person name="Havlak P."/>
            <person name="Kuo D.-H."/>
            <person name="Larsson T."/>
            <person name="Lv J."/>
            <person name="Arendt D."/>
            <person name="Savage R."/>
            <person name="Osoegawa K."/>
            <person name="de Jong P."/>
            <person name="Lindberg D.R."/>
            <person name="Seaver E.C."/>
            <person name="Weisblat D.A."/>
            <person name="Putnam N.H."/>
            <person name="Grigoriev I.V."/>
            <person name="Rokhsar D.S."/>
        </authorList>
    </citation>
    <scope>NUCLEOTIDE SEQUENCE</scope>
</reference>
<organism evidence="13 14">
    <name type="scientific">Helobdella robusta</name>
    <name type="common">Californian leech</name>
    <dbReference type="NCBI Taxonomy" id="6412"/>
    <lineage>
        <taxon>Eukaryota</taxon>
        <taxon>Metazoa</taxon>
        <taxon>Spiralia</taxon>
        <taxon>Lophotrochozoa</taxon>
        <taxon>Annelida</taxon>
        <taxon>Clitellata</taxon>
        <taxon>Hirudinea</taxon>
        <taxon>Rhynchobdellida</taxon>
        <taxon>Glossiphoniidae</taxon>
        <taxon>Helobdella</taxon>
    </lineage>
</organism>
<keyword evidence="9" id="KW-0482">Metalloprotease</keyword>
<evidence type="ECO:0000256" key="1">
    <source>
        <dbReference type="ARBA" id="ARBA00001947"/>
    </source>
</evidence>
<keyword evidence="8" id="KW-0862">Zinc</keyword>
<evidence type="ECO:0000256" key="8">
    <source>
        <dbReference type="ARBA" id="ARBA00022833"/>
    </source>
</evidence>
<keyword evidence="7" id="KW-0378">Hydrolase</keyword>
<dbReference type="EMBL" id="KB096411">
    <property type="protein sequence ID" value="ESO04861.1"/>
    <property type="molecule type" value="Genomic_DNA"/>
</dbReference>
<dbReference type="PRINTS" id="PR00765">
    <property type="entry name" value="CRBOXYPTASEA"/>
</dbReference>
<evidence type="ECO:0000256" key="3">
    <source>
        <dbReference type="ARBA" id="ARBA00022645"/>
    </source>
</evidence>
<reference evidence="12 14" key="2">
    <citation type="journal article" date="2013" name="Nature">
        <title>Insights into bilaterian evolution from three spiralian genomes.</title>
        <authorList>
            <person name="Simakov O."/>
            <person name="Marletaz F."/>
            <person name="Cho S.J."/>
            <person name="Edsinger-Gonzales E."/>
            <person name="Havlak P."/>
            <person name="Hellsten U."/>
            <person name="Kuo D.H."/>
            <person name="Larsson T."/>
            <person name="Lv J."/>
            <person name="Arendt D."/>
            <person name="Savage R."/>
            <person name="Osoegawa K."/>
            <person name="de Jong P."/>
            <person name="Grimwood J."/>
            <person name="Chapman J.A."/>
            <person name="Shapiro H."/>
            <person name="Aerts A."/>
            <person name="Otillar R.P."/>
            <person name="Terry A.Y."/>
            <person name="Boore J.L."/>
            <person name="Grigoriev I.V."/>
            <person name="Lindberg D.R."/>
            <person name="Seaver E.C."/>
            <person name="Weisblat D.A."/>
            <person name="Putnam N.H."/>
            <person name="Rokhsar D.S."/>
        </authorList>
    </citation>
    <scope>NUCLEOTIDE SEQUENCE</scope>
</reference>
<dbReference type="GeneID" id="20215574"/>
<dbReference type="PANTHER" id="PTHR11705:SF91">
    <property type="entry name" value="FI01817P-RELATED"/>
    <property type="match status" value="1"/>
</dbReference>
<evidence type="ECO:0000256" key="7">
    <source>
        <dbReference type="ARBA" id="ARBA00022801"/>
    </source>
</evidence>
<dbReference type="HOGENOM" id="CLU_019326_0_2_1"/>
<evidence type="ECO:0000256" key="10">
    <source>
        <dbReference type="PROSITE-ProRule" id="PRU01379"/>
    </source>
</evidence>
<keyword evidence="14" id="KW-1185">Reference proteome</keyword>
<dbReference type="Gene3D" id="3.40.630.10">
    <property type="entry name" value="Zn peptidases"/>
    <property type="match status" value="1"/>
</dbReference>
<dbReference type="GO" id="GO:0006508">
    <property type="term" value="P:proteolysis"/>
    <property type="evidence" value="ECO:0007669"/>
    <property type="project" value="UniProtKB-KW"/>
</dbReference>
<dbReference type="CTD" id="20215574"/>
<keyword evidence="5" id="KW-0479">Metal-binding</keyword>
<dbReference type="GO" id="GO:0004181">
    <property type="term" value="F:metallocarboxypeptidase activity"/>
    <property type="evidence" value="ECO:0007669"/>
    <property type="project" value="InterPro"/>
</dbReference>
<comment type="cofactor">
    <cofactor evidence="1">
        <name>Zn(2+)</name>
        <dbReference type="ChEBI" id="CHEBI:29105"/>
    </cofactor>
</comment>
<accession>T1G3C6</accession>
<dbReference type="FunFam" id="3.40.630.10:FF:000084">
    <property type="entry name" value="Carboxypeptidase B2"/>
    <property type="match status" value="1"/>
</dbReference>
<evidence type="ECO:0000313" key="13">
    <source>
        <dbReference type="EnsemblMetazoa" id="HelroP78521"/>
    </source>
</evidence>
<comment type="caution">
    <text evidence="10">Lacks conserved residue(s) required for the propagation of feature annotation.</text>
</comment>
<dbReference type="EnsemblMetazoa" id="HelroT78521">
    <property type="protein sequence ID" value="HelroP78521"/>
    <property type="gene ID" value="HelroG78521"/>
</dbReference>
<keyword evidence="3" id="KW-0121">Carboxypeptidase</keyword>
<dbReference type="KEGG" id="hro:HELRODRAFT_78521"/>
<evidence type="ECO:0000256" key="2">
    <source>
        <dbReference type="ARBA" id="ARBA00005988"/>
    </source>
</evidence>
<proteinExistence type="inferred from homology"/>
<dbReference type="RefSeq" id="XP_009016794.1">
    <property type="nucleotide sequence ID" value="XM_009018546.1"/>
</dbReference>
<evidence type="ECO:0000259" key="11">
    <source>
        <dbReference type="PROSITE" id="PS52035"/>
    </source>
</evidence>
<dbReference type="InterPro" id="IPR000834">
    <property type="entry name" value="Peptidase_M14"/>
</dbReference>
<dbReference type="GO" id="GO:0005615">
    <property type="term" value="C:extracellular space"/>
    <property type="evidence" value="ECO:0000318"/>
    <property type="project" value="GO_Central"/>
</dbReference>
<dbReference type="PANTHER" id="PTHR11705">
    <property type="entry name" value="PROTEASE FAMILY M14 CARBOXYPEPTIDASE A,B"/>
    <property type="match status" value="1"/>
</dbReference>
<dbReference type="SUPFAM" id="SSF53187">
    <property type="entry name" value="Zn-dependent exopeptidases"/>
    <property type="match status" value="1"/>
</dbReference>
<reference evidence="13" key="3">
    <citation type="submission" date="2015-06" db="UniProtKB">
        <authorList>
            <consortium name="EnsemblMetazoa"/>
        </authorList>
    </citation>
    <scope>IDENTIFICATION</scope>
</reference>
<dbReference type="Proteomes" id="UP000015101">
    <property type="component" value="Unassembled WGS sequence"/>
</dbReference>
<evidence type="ECO:0000313" key="12">
    <source>
        <dbReference type="EMBL" id="ESO04861.1"/>
    </source>
</evidence>
<dbReference type="InParanoid" id="T1G3C6"/>
<feature type="domain" description="Peptidase M14" evidence="11">
    <location>
        <begin position="1"/>
        <end position="232"/>
    </location>
</feature>
<evidence type="ECO:0000256" key="5">
    <source>
        <dbReference type="ARBA" id="ARBA00022723"/>
    </source>
</evidence>
<comment type="similarity">
    <text evidence="2 10">Belongs to the peptidase M14 family.</text>
</comment>
<dbReference type="OMA" id="NSHSEEY"/>
<dbReference type="GO" id="GO:0008270">
    <property type="term" value="F:zinc ion binding"/>
    <property type="evidence" value="ECO:0007669"/>
    <property type="project" value="InterPro"/>
</dbReference>
<dbReference type="AlphaFoldDB" id="T1G3C6"/>
<dbReference type="OrthoDB" id="3626597at2759"/>
<keyword evidence="6" id="KW-0732">Signal</keyword>
<protein>
    <recommendedName>
        <fullName evidence="11">Peptidase M14 domain-containing protein</fullName>
    </recommendedName>
</protein>
<dbReference type="SMART" id="SM00631">
    <property type="entry name" value="Zn_pept"/>
    <property type="match status" value="1"/>
</dbReference>